<dbReference type="InterPro" id="IPR036866">
    <property type="entry name" value="RibonucZ/Hydroxyglut_hydro"/>
</dbReference>
<dbReference type="Gene3D" id="3.40.50.10710">
    <property type="entry name" value="Metallo-hydrolase/oxidoreductase"/>
    <property type="match status" value="1"/>
</dbReference>
<dbReference type="Proteomes" id="UP001139054">
    <property type="component" value="Unassembled WGS sequence"/>
</dbReference>
<reference evidence="2" key="1">
    <citation type="submission" date="2022-01" db="EMBL/GenBank/DDBJ databases">
        <title>Genome sequnece data of strain Bradyrhizobium sp. nov.</title>
        <authorList>
            <person name="Zhang J."/>
        </authorList>
    </citation>
    <scope>NUCLEOTIDE SEQUENCE</scope>
    <source>
        <strain evidence="3">WYCCWR 12774</strain>
        <strain evidence="2">WYCCWR 13023</strain>
    </source>
</reference>
<sequence length="83" mass="9275">MTKKFVDRARGALEMLLQELDGRFSVAVETVHTSGHAGPSDLKRLAAAVAAKRLIPIHTFERLRFPELFSNVELANDGEWIEV</sequence>
<evidence type="ECO:0000259" key="1">
    <source>
        <dbReference type="Pfam" id="PF07521"/>
    </source>
</evidence>
<gene>
    <name evidence="3" type="ORF">L6637_15270</name>
    <name evidence="2" type="ORF">L6654_06705</name>
</gene>
<evidence type="ECO:0000313" key="4">
    <source>
        <dbReference type="Proteomes" id="UP001139012"/>
    </source>
</evidence>
<feature type="domain" description="Zn-dependent metallo-hydrolase RNA specificity" evidence="1">
    <location>
        <begin position="27"/>
        <end position="59"/>
    </location>
</feature>
<organism evidence="2 5">
    <name type="scientific">Bradyrhizobium zhengyangense</name>
    <dbReference type="NCBI Taxonomy" id="2911009"/>
    <lineage>
        <taxon>Bacteria</taxon>
        <taxon>Pseudomonadati</taxon>
        <taxon>Pseudomonadota</taxon>
        <taxon>Alphaproteobacteria</taxon>
        <taxon>Hyphomicrobiales</taxon>
        <taxon>Nitrobacteraceae</taxon>
        <taxon>Bradyrhizobium</taxon>
    </lineage>
</organism>
<evidence type="ECO:0000313" key="2">
    <source>
        <dbReference type="EMBL" id="MCG2626313.1"/>
    </source>
</evidence>
<dbReference type="RefSeq" id="WP_237871126.1">
    <property type="nucleotide sequence ID" value="NZ_JAKLTY010000003.1"/>
</dbReference>
<dbReference type="EMBL" id="JAKLTY010000003">
    <property type="protein sequence ID" value="MCG2626313.1"/>
    <property type="molecule type" value="Genomic_DNA"/>
</dbReference>
<dbReference type="SUPFAM" id="SSF56281">
    <property type="entry name" value="Metallo-hydrolase/oxidoreductase"/>
    <property type="match status" value="1"/>
</dbReference>
<proteinExistence type="predicted"/>
<evidence type="ECO:0000313" key="5">
    <source>
        <dbReference type="Proteomes" id="UP001139054"/>
    </source>
</evidence>
<protein>
    <recommendedName>
        <fullName evidence="1">Zn-dependent metallo-hydrolase RNA specificity domain-containing protein</fullName>
    </recommendedName>
</protein>
<keyword evidence="4" id="KW-1185">Reference proteome</keyword>
<dbReference type="AlphaFoldDB" id="A0A9X1R7J6"/>
<dbReference type="InterPro" id="IPR042173">
    <property type="entry name" value="RNase_J_2"/>
</dbReference>
<dbReference type="Pfam" id="PF07521">
    <property type="entry name" value="RMMBL"/>
    <property type="match status" value="1"/>
</dbReference>
<dbReference type="EMBL" id="JAKLUA010000004">
    <property type="protein sequence ID" value="MCG2668319.1"/>
    <property type="molecule type" value="Genomic_DNA"/>
</dbReference>
<dbReference type="Proteomes" id="UP001139012">
    <property type="component" value="Unassembled WGS sequence"/>
</dbReference>
<dbReference type="InterPro" id="IPR011108">
    <property type="entry name" value="RMMBL"/>
</dbReference>
<comment type="caution">
    <text evidence="2">The sequence shown here is derived from an EMBL/GenBank/DDBJ whole genome shotgun (WGS) entry which is preliminary data.</text>
</comment>
<evidence type="ECO:0000313" key="3">
    <source>
        <dbReference type="EMBL" id="MCG2668319.1"/>
    </source>
</evidence>
<accession>A0A9X1R7J6</accession>
<name>A0A9X1R7J6_9BRAD</name>
<dbReference type="Gene3D" id="3.60.15.10">
    <property type="entry name" value="Ribonuclease Z/Hydroxyacylglutathione hydrolase-like"/>
    <property type="match status" value="1"/>
</dbReference>